<evidence type="ECO:0000256" key="1">
    <source>
        <dbReference type="SAM" id="MobiDB-lite"/>
    </source>
</evidence>
<evidence type="ECO:0000313" key="4">
    <source>
        <dbReference type="Proteomes" id="UP000320653"/>
    </source>
</evidence>
<protein>
    <submittedName>
        <fullName evidence="3">Uncharacterized protein</fullName>
    </submittedName>
</protein>
<comment type="caution">
    <text evidence="3">The sequence shown here is derived from an EMBL/GenBank/DDBJ whole genome shotgun (WGS) entry which is preliminary data.</text>
</comment>
<proteinExistence type="predicted"/>
<keyword evidence="2" id="KW-0472">Membrane</keyword>
<keyword evidence="4" id="KW-1185">Reference proteome</keyword>
<dbReference type="Proteomes" id="UP000320653">
    <property type="component" value="Unassembled WGS sequence"/>
</dbReference>
<organism evidence="3 4">
    <name type="scientific">Neorhizobium alkalisoli</name>
    <dbReference type="NCBI Taxonomy" id="528178"/>
    <lineage>
        <taxon>Bacteria</taxon>
        <taxon>Pseudomonadati</taxon>
        <taxon>Pseudomonadota</taxon>
        <taxon>Alphaproteobacteria</taxon>
        <taxon>Hyphomicrobiales</taxon>
        <taxon>Rhizobiaceae</taxon>
        <taxon>Rhizobium/Agrobacterium group</taxon>
        <taxon>Neorhizobium</taxon>
    </lineage>
</organism>
<sequence length="55" mass="5882">MADNTPIGVSPRRDPPAEKRKRAQMGKGFIIALAIFAIVMFGIYFAIAGFGIANA</sequence>
<dbReference type="AlphaFoldDB" id="A0A561QAY9"/>
<reference evidence="3 4" key="1">
    <citation type="submission" date="2019-06" db="EMBL/GenBank/DDBJ databases">
        <title>Sorghum-associated microbial communities from plants grown in Nebraska, USA.</title>
        <authorList>
            <person name="Schachtman D."/>
        </authorList>
    </citation>
    <scope>NUCLEOTIDE SEQUENCE [LARGE SCALE GENOMIC DNA]</scope>
    <source>
        <strain evidence="3 4">1225</strain>
    </source>
</reference>
<name>A0A561QAY9_9HYPH</name>
<keyword evidence="2" id="KW-1133">Transmembrane helix</keyword>
<feature type="transmembrane region" description="Helical" evidence="2">
    <location>
        <begin position="29"/>
        <end position="53"/>
    </location>
</feature>
<evidence type="ECO:0000256" key="2">
    <source>
        <dbReference type="SAM" id="Phobius"/>
    </source>
</evidence>
<dbReference type="EMBL" id="VIWP01000011">
    <property type="protein sequence ID" value="TWF47507.1"/>
    <property type="molecule type" value="Genomic_DNA"/>
</dbReference>
<keyword evidence="2" id="KW-0812">Transmembrane</keyword>
<feature type="region of interest" description="Disordered" evidence="1">
    <location>
        <begin position="1"/>
        <end position="21"/>
    </location>
</feature>
<dbReference type="RefSeq" id="WP_186458433.1">
    <property type="nucleotide sequence ID" value="NZ_VIWP01000011.1"/>
</dbReference>
<gene>
    <name evidence="3" type="ORF">FHW37_1117</name>
</gene>
<evidence type="ECO:0000313" key="3">
    <source>
        <dbReference type="EMBL" id="TWF47507.1"/>
    </source>
</evidence>
<accession>A0A561QAY9</accession>